<dbReference type="EMBL" id="JADBEE010000002">
    <property type="protein sequence ID" value="MBE1515747.1"/>
    <property type="molecule type" value="Genomic_DNA"/>
</dbReference>
<reference evidence="1 2" key="1">
    <citation type="submission" date="2020-10" db="EMBL/GenBank/DDBJ databases">
        <title>Sequencing the genomes of 1000 actinobacteria strains.</title>
        <authorList>
            <person name="Klenk H.-P."/>
        </authorList>
    </citation>
    <scope>NUCLEOTIDE SEQUENCE [LARGE SCALE GENOMIC DNA]</scope>
    <source>
        <strain evidence="1 2">DSM 15474</strain>
    </source>
</reference>
<name>A0ABR9J9S3_9MICC</name>
<evidence type="ECO:0000313" key="2">
    <source>
        <dbReference type="Proteomes" id="UP000636579"/>
    </source>
</evidence>
<evidence type="ECO:0000313" key="1">
    <source>
        <dbReference type="EMBL" id="MBE1515747.1"/>
    </source>
</evidence>
<protein>
    <submittedName>
        <fullName evidence="1">Uncharacterized protein</fullName>
    </submittedName>
</protein>
<accession>A0ABR9J9S3</accession>
<organism evidence="1 2">
    <name type="scientific">Nesterenkonia halotolerans</name>
    <dbReference type="NCBI Taxonomy" id="225325"/>
    <lineage>
        <taxon>Bacteria</taxon>
        <taxon>Bacillati</taxon>
        <taxon>Actinomycetota</taxon>
        <taxon>Actinomycetes</taxon>
        <taxon>Micrococcales</taxon>
        <taxon>Micrococcaceae</taxon>
        <taxon>Nesterenkonia</taxon>
    </lineage>
</organism>
<proteinExistence type="predicted"/>
<gene>
    <name evidence="1" type="ORF">H4W26_002539</name>
</gene>
<dbReference type="RefSeq" id="WP_192592543.1">
    <property type="nucleotide sequence ID" value="NZ_JADBEE010000002.1"/>
</dbReference>
<comment type="caution">
    <text evidence="1">The sequence shown here is derived from an EMBL/GenBank/DDBJ whole genome shotgun (WGS) entry which is preliminary data.</text>
</comment>
<keyword evidence="2" id="KW-1185">Reference proteome</keyword>
<sequence length="173" mass="19641">MSLTIFAYRTLIWMSQQESRRIPICLVPDEILPPKEQPFIRSELDERGWLSIHEESLRSDPHSALSPDGHLQGRHWHAEYPVYSAAYEILTALPHPQDGHLSGAHDAFDASHCDPVLNRNFSEDEIHGGARLLHQEEHILAVKTQSEFLSRLELTSVGAEVRNEQRVPGLQQG</sequence>
<dbReference type="Proteomes" id="UP000636579">
    <property type="component" value="Unassembled WGS sequence"/>
</dbReference>